<dbReference type="HOGENOM" id="CLU_105954_1_0_1"/>
<dbReference type="InterPro" id="IPR005180">
    <property type="entry name" value="DUF302"/>
</dbReference>
<reference evidence="2 3" key="1">
    <citation type="submission" date="2014-04" db="EMBL/GenBank/DDBJ databases">
        <authorList>
            <consortium name="DOE Joint Genome Institute"/>
            <person name="Kuo A."/>
            <person name="Martino E."/>
            <person name="Perotto S."/>
            <person name="Kohler A."/>
            <person name="Nagy L.G."/>
            <person name="Floudas D."/>
            <person name="Copeland A."/>
            <person name="Barry K.W."/>
            <person name="Cichocki N."/>
            <person name="Veneault-Fourrey C."/>
            <person name="LaButti K."/>
            <person name="Lindquist E.A."/>
            <person name="Lipzen A."/>
            <person name="Lundell T."/>
            <person name="Morin E."/>
            <person name="Murat C."/>
            <person name="Sun H."/>
            <person name="Tunlid A."/>
            <person name="Henrissat B."/>
            <person name="Grigoriev I.V."/>
            <person name="Hibbett D.S."/>
            <person name="Martin F."/>
            <person name="Nordberg H.P."/>
            <person name="Cantor M.N."/>
            <person name="Hua S.X."/>
        </authorList>
    </citation>
    <scope>NUCLEOTIDE SEQUENCE [LARGE SCALE GENOMIC DNA]</scope>
    <source>
        <strain evidence="2 3">Zn</strain>
    </source>
</reference>
<reference evidence="3" key="2">
    <citation type="submission" date="2015-01" db="EMBL/GenBank/DDBJ databases">
        <title>Evolutionary Origins and Diversification of the Mycorrhizal Mutualists.</title>
        <authorList>
            <consortium name="DOE Joint Genome Institute"/>
            <consortium name="Mycorrhizal Genomics Consortium"/>
            <person name="Kohler A."/>
            <person name="Kuo A."/>
            <person name="Nagy L.G."/>
            <person name="Floudas D."/>
            <person name="Copeland A."/>
            <person name="Barry K.W."/>
            <person name="Cichocki N."/>
            <person name="Veneault-Fourrey C."/>
            <person name="LaButti K."/>
            <person name="Lindquist E.A."/>
            <person name="Lipzen A."/>
            <person name="Lundell T."/>
            <person name="Morin E."/>
            <person name="Murat C."/>
            <person name="Riley R."/>
            <person name="Ohm R."/>
            <person name="Sun H."/>
            <person name="Tunlid A."/>
            <person name="Henrissat B."/>
            <person name="Grigoriev I.V."/>
            <person name="Hibbett D.S."/>
            <person name="Martin F."/>
        </authorList>
    </citation>
    <scope>NUCLEOTIDE SEQUENCE [LARGE SCALE GENOMIC DNA]</scope>
    <source>
        <strain evidence="3">Zn</strain>
    </source>
</reference>
<dbReference type="Proteomes" id="UP000054321">
    <property type="component" value="Unassembled WGS sequence"/>
</dbReference>
<accession>A0A0C3GYY5</accession>
<proteinExistence type="predicted"/>
<evidence type="ECO:0000313" key="3">
    <source>
        <dbReference type="Proteomes" id="UP000054321"/>
    </source>
</evidence>
<gene>
    <name evidence="2" type="ORF">OIDMADRAFT_145289</name>
</gene>
<organism evidence="2 3">
    <name type="scientific">Oidiodendron maius (strain Zn)</name>
    <dbReference type="NCBI Taxonomy" id="913774"/>
    <lineage>
        <taxon>Eukaryota</taxon>
        <taxon>Fungi</taxon>
        <taxon>Dikarya</taxon>
        <taxon>Ascomycota</taxon>
        <taxon>Pezizomycotina</taxon>
        <taxon>Leotiomycetes</taxon>
        <taxon>Leotiomycetes incertae sedis</taxon>
        <taxon>Myxotrichaceae</taxon>
        <taxon>Oidiodendron</taxon>
    </lineage>
</organism>
<dbReference type="InParanoid" id="A0A0C3GYY5"/>
<dbReference type="OrthoDB" id="5190258at2759"/>
<dbReference type="SUPFAM" id="SSF103247">
    <property type="entry name" value="TT1751-like"/>
    <property type="match status" value="1"/>
</dbReference>
<dbReference type="Pfam" id="PF03625">
    <property type="entry name" value="DUF302"/>
    <property type="match status" value="1"/>
</dbReference>
<name>A0A0C3GYY5_OIDMZ</name>
<dbReference type="AlphaFoldDB" id="A0A0C3GYY5"/>
<dbReference type="Gene3D" id="3.30.310.70">
    <property type="entry name" value="TT1751-like domain"/>
    <property type="match status" value="1"/>
</dbReference>
<feature type="domain" description="DUF302" evidence="1">
    <location>
        <begin position="83"/>
        <end position="146"/>
    </location>
</feature>
<sequence length="181" mass="19928">MASKPRNDDYKGVRVNVHSTDLFDTIITRLYSEIGRPEQALAGLRELMTVRDRESFIERVKKATGTTSDEDVMDAFMIFQEFDHGAWLPLFGVGGGRKCKRILLGNPLIALTMLRHDIKAGLSVPVELLVVEGTKEEGGGVDLVYHLPSALILAGGDNPELEAAAQKLDEKLQKLVLRIAS</sequence>
<evidence type="ECO:0000259" key="1">
    <source>
        <dbReference type="Pfam" id="PF03625"/>
    </source>
</evidence>
<dbReference type="InterPro" id="IPR035923">
    <property type="entry name" value="TT1751-like_sf"/>
</dbReference>
<protein>
    <recommendedName>
        <fullName evidence="1">DUF302 domain-containing protein</fullName>
    </recommendedName>
</protein>
<dbReference type="EMBL" id="KN832876">
    <property type="protein sequence ID" value="KIN01181.1"/>
    <property type="molecule type" value="Genomic_DNA"/>
</dbReference>
<keyword evidence="3" id="KW-1185">Reference proteome</keyword>
<evidence type="ECO:0000313" key="2">
    <source>
        <dbReference type="EMBL" id="KIN01181.1"/>
    </source>
</evidence>
<dbReference type="CDD" id="cd14797">
    <property type="entry name" value="DUF302"/>
    <property type="match status" value="1"/>
</dbReference>